<dbReference type="PRINTS" id="PR00095">
    <property type="entry name" value="ANTSNTHASEI"/>
</dbReference>
<dbReference type="EMBL" id="PDHH01000002">
    <property type="protein sequence ID" value="PSM52662.1"/>
    <property type="molecule type" value="Genomic_DNA"/>
</dbReference>
<protein>
    <recommendedName>
        <fullName evidence="3">Anthranilate synthase component 1</fullName>
    </recommendedName>
</protein>
<comment type="subunit">
    <text evidence="2">Heterotetramer consisting of two non-identical subunits: a beta subunit (TrpG) and a large alpha subunit (TrpE).</text>
</comment>
<comment type="cofactor">
    <cofactor evidence="1">
        <name>Mg(2+)</name>
        <dbReference type="ChEBI" id="CHEBI:18420"/>
    </cofactor>
</comment>
<accession>A0A2P8R2E5</accession>
<dbReference type="InterPro" id="IPR015890">
    <property type="entry name" value="Chorismate_C"/>
</dbReference>
<comment type="catalytic activity">
    <reaction evidence="8">
        <text>chorismate + L-glutamine = anthranilate + pyruvate + L-glutamate + H(+)</text>
        <dbReference type="Rhea" id="RHEA:21732"/>
        <dbReference type="ChEBI" id="CHEBI:15361"/>
        <dbReference type="ChEBI" id="CHEBI:15378"/>
        <dbReference type="ChEBI" id="CHEBI:16567"/>
        <dbReference type="ChEBI" id="CHEBI:29748"/>
        <dbReference type="ChEBI" id="CHEBI:29985"/>
        <dbReference type="ChEBI" id="CHEBI:58359"/>
        <dbReference type="EC" id="4.1.3.27"/>
    </reaction>
</comment>
<gene>
    <name evidence="11" type="ORF">CQ405_02715</name>
</gene>
<dbReference type="GO" id="GO:0004049">
    <property type="term" value="F:anthranilate synthase activity"/>
    <property type="evidence" value="ECO:0007669"/>
    <property type="project" value="UniProtKB-EC"/>
</dbReference>
<evidence type="ECO:0000256" key="1">
    <source>
        <dbReference type="ARBA" id="ARBA00001946"/>
    </source>
</evidence>
<reference evidence="12" key="1">
    <citation type="submission" date="2017-10" db="EMBL/GenBank/DDBJ databases">
        <title>Campylobacter species from seals.</title>
        <authorList>
            <person name="Gilbert M.J."/>
            <person name="Zomer A.L."/>
            <person name="Timmerman A.J."/>
            <person name="Duim B."/>
            <person name="Wagenaar J.A."/>
        </authorList>
    </citation>
    <scope>NUCLEOTIDE SEQUENCE [LARGE SCALE GENOMIC DNA]</scope>
    <source>
        <strain evidence="12">17S00004-5</strain>
    </source>
</reference>
<evidence type="ECO:0000256" key="8">
    <source>
        <dbReference type="ARBA" id="ARBA00047683"/>
    </source>
</evidence>
<name>A0A2P8R2E5_9BACT</name>
<comment type="caution">
    <text evidence="11">The sequence shown here is derived from an EMBL/GenBank/DDBJ whole genome shotgun (WGS) entry which is preliminary data.</text>
</comment>
<feature type="domain" description="Chorismate-utilising enzyme C-terminal" evidence="9">
    <location>
        <begin position="153"/>
        <end position="412"/>
    </location>
</feature>
<keyword evidence="6" id="KW-0456">Lyase</keyword>
<evidence type="ECO:0000313" key="12">
    <source>
        <dbReference type="Proteomes" id="UP000240535"/>
    </source>
</evidence>
<evidence type="ECO:0000256" key="6">
    <source>
        <dbReference type="ARBA" id="ARBA00023239"/>
    </source>
</evidence>
<evidence type="ECO:0000259" key="10">
    <source>
        <dbReference type="Pfam" id="PF04715"/>
    </source>
</evidence>
<dbReference type="InterPro" id="IPR005801">
    <property type="entry name" value="ADC_synthase"/>
</dbReference>
<dbReference type="InterPro" id="IPR006805">
    <property type="entry name" value="Anth_synth_I_N"/>
</dbReference>
<dbReference type="Gene3D" id="3.60.120.10">
    <property type="entry name" value="Anthranilate synthase"/>
    <property type="match status" value="1"/>
</dbReference>
<evidence type="ECO:0000256" key="7">
    <source>
        <dbReference type="ARBA" id="ARBA00025634"/>
    </source>
</evidence>
<evidence type="ECO:0000256" key="5">
    <source>
        <dbReference type="ARBA" id="ARBA00022842"/>
    </source>
</evidence>
<proteinExistence type="predicted"/>
<dbReference type="Pfam" id="PF00425">
    <property type="entry name" value="Chorismate_bind"/>
    <property type="match status" value="1"/>
</dbReference>
<evidence type="ECO:0000256" key="3">
    <source>
        <dbReference type="ARBA" id="ARBA00020653"/>
    </source>
</evidence>
<feature type="domain" description="Anthranilate synthase component I N-terminal" evidence="10">
    <location>
        <begin position="46"/>
        <end position="112"/>
    </location>
</feature>
<organism evidence="11 12">
    <name type="scientific">Campylobacter blaseri</name>
    <dbReference type="NCBI Taxonomy" id="2042961"/>
    <lineage>
        <taxon>Bacteria</taxon>
        <taxon>Pseudomonadati</taxon>
        <taxon>Campylobacterota</taxon>
        <taxon>Epsilonproteobacteria</taxon>
        <taxon>Campylobacterales</taxon>
        <taxon>Campylobacteraceae</taxon>
        <taxon>Campylobacter</taxon>
    </lineage>
</organism>
<evidence type="ECO:0000256" key="4">
    <source>
        <dbReference type="ARBA" id="ARBA00022723"/>
    </source>
</evidence>
<dbReference type="SUPFAM" id="SSF56322">
    <property type="entry name" value="ADC synthase"/>
    <property type="match status" value="1"/>
</dbReference>
<evidence type="ECO:0000313" key="11">
    <source>
        <dbReference type="EMBL" id="PSM52662.1"/>
    </source>
</evidence>
<dbReference type="PANTHER" id="PTHR11236">
    <property type="entry name" value="AMINOBENZOATE/ANTHRANILATE SYNTHASE"/>
    <property type="match status" value="1"/>
</dbReference>
<dbReference type="GO" id="GO:0000162">
    <property type="term" value="P:L-tryptophan biosynthetic process"/>
    <property type="evidence" value="ECO:0007669"/>
    <property type="project" value="TreeGrafter"/>
</dbReference>
<dbReference type="AlphaFoldDB" id="A0A2P8R2E5"/>
<keyword evidence="12" id="KW-1185">Reference proteome</keyword>
<evidence type="ECO:0000256" key="2">
    <source>
        <dbReference type="ARBA" id="ARBA00011575"/>
    </source>
</evidence>
<evidence type="ECO:0000259" key="9">
    <source>
        <dbReference type="Pfam" id="PF00425"/>
    </source>
</evidence>
<dbReference type="RefSeq" id="WP_106870376.1">
    <property type="nucleotide sequence ID" value="NZ_CP053841.1"/>
</dbReference>
<sequence length="428" mass="49288">MLLLEPIVYYKQILKDYKNSFLAEDNFQVIIGINAKYIDGKTISFDDFKQKFYEAKKEDNTKAPFAGLFGITSYEMVDEFEVIGENKKSLYKFPKFIYANASSYLHYDKISKIYTYYGTDFKYYDKLKELKTTKDNIKEDRYYTIKTNLKDEKEYFDKMVKTAKKYIENGDVFQVVLSQILEISTNLDSLKFYIELKANNPSPYMFHFPTPYGDVVGSSPELIMEIRDSEIFVAPIAGTRSRGRTPNEDEKLKKELLKDEKELAEHRMLIDLARNDIGKFAKAGSVRVKNPMQVVKYEHVMHIVSEVYGKKPKNVSSFDILSVVFPAGTLSGSPKIRAMQIINELECSKRGIYGGGIGFWHFNGDVQMAILIRSAIFIPNKKDDKNLVFIGAGAGIVYDSISKNEYSEICKKRRSCLRVIEKLCKEID</sequence>
<dbReference type="GO" id="GO:0046872">
    <property type="term" value="F:metal ion binding"/>
    <property type="evidence" value="ECO:0007669"/>
    <property type="project" value="UniProtKB-KW"/>
</dbReference>
<dbReference type="Proteomes" id="UP000240535">
    <property type="component" value="Unassembled WGS sequence"/>
</dbReference>
<dbReference type="InterPro" id="IPR019999">
    <property type="entry name" value="Anth_synth_I-like"/>
</dbReference>
<keyword evidence="4" id="KW-0479">Metal-binding</keyword>
<dbReference type="PANTHER" id="PTHR11236:SF48">
    <property type="entry name" value="ISOCHORISMATE SYNTHASE MENF"/>
    <property type="match status" value="1"/>
</dbReference>
<dbReference type="OrthoDB" id="9803598at2"/>
<keyword evidence="5" id="KW-0460">Magnesium</keyword>
<comment type="function">
    <text evidence="7">Part of a heterotetrameric complex that catalyzes the two-step biosynthesis of anthranilate, an intermediate in the biosynthesis of L-tryptophan. In the first step, the glutamine-binding beta subunit (TrpG) of anthranilate synthase (AS) provides the glutamine amidotransferase activity which generates ammonia as a substrate that, along with chorismate, is used in the second step, catalyzed by the large alpha subunit of AS (TrpE) to produce anthranilate. In the absence of TrpG, TrpE can synthesize anthranilate directly from chorismate and high concentrations of ammonia.</text>
</comment>
<dbReference type="Pfam" id="PF04715">
    <property type="entry name" value="Anth_synt_I_N"/>
    <property type="match status" value="1"/>
</dbReference>